<keyword evidence="1" id="KW-0040">ANK repeat</keyword>
<accession>A0A8C6ZNG6</accession>
<feature type="region of interest" description="Disordered" evidence="2">
    <location>
        <begin position="1"/>
        <end position="52"/>
    </location>
</feature>
<reference evidence="3" key="2">
    <citation type="submission" date="2025-09" db="UniProtKB">
        <authorList>
            <consortium name="Ensembl"/>
        </authorList>
    </citation>
    <scope>IDENTIFICATION</scope>
</reference>
<feature type="region of interest" description="Disordered" evidence="2">
    <location>
        <begin position="196"/>
        <end position="240"/>
    </location>
</feature>
<protein>
    <submittedName>
        <fullName evidence="3">Uncharacterized protein</fullName>
    </submittedName>
</protein>
<keyword evidence="4" id="KW-1185">Reference proteome</keyword>
<name>A0A8C6ZNG6_NOTPE</name>
<dbReference type="InterPro" id="IPR047184">
    <property type="entry name" value="KANK1-4"/>
</dbReference>
<dbReference type="PROSITE" id="PS50088">
    <property type="entry name" value="ANK_REPEAT"/>
    <property type="match status" value="1"/>
</dbReference>
<feature type="compositionally biased region" description="Low complexity" evidence="2">
    <location>
        <begin position="197"/>
        <end position="209"/>
    </location>
</feature>
<dbReference type="PANTHER" id="PTHR24168">
    <property type="entry name" value="KN MOTIF AND ANKYRIN REPEAT DOMAIN-CONTAINING"/>
    <property type="match status" value="1"/>
</dbReference>
<evidence type="ECO:0000256" key="1">
    <source>
        <dbReference type="PROSITE-ProRule" id="PRU00023"/>
    </source>
</evidence>
<evidence type="ECO:0000256" key="2">
    <source>
        <dbReference type="SAM" id="MobiDB-lite"/>
    </source>
</evidence>
<dbReference type="SMART" id="SM00248">
    <property type="entry name" value="ANK"/>
    <property type="match status" value="1"/>
</dbReference>
<dbReference type="InterPro" id="IPR036770">
    <property type="entry name" value="Ankyrin_rpt-contain_sf"/>
</dbReference>
<feature type="compositionally biased region" description="Low complexity" evidence="2">
    <location>
        <begin position="19"/>
        <end position="28"/>
    </location>
</feature>
<dbReference type="Proteomes" id="UP000694420">
    <property type="component" value="Unplaced"/>
</dbReference>
<reference evidence="3" key="1">
    <citation type="submission" date="2025-08" db="UniProtKB">
        <authorList>
            <consortium name="Ensembl"/>
        </authorList>
    </citation>
    <scope>IDENTIFICATION</scope>
</reference>
<evidence type="ECO:0000313" key="3">
    <source>
        <dbReference type="Ensembl" id="ENSNPEP00000014816.1"/>
    </source>
</evidence>
<dbReference type="InterPro" id="IPR002110">
    <property type="entry name" value="Ankyrin_rpt"/>
</dbReference>
<dbReference type="GO" id="GO:0005737">
    <property type="term" value="C:cytoplasm"/>
    <property type="evidence" value="ECO:0007669"/>
    <property type="project" value="TreeGrafter"/>
</dbReference>
<dbReference type="GO" id="GO:0005856">
    <property type="term" value="C:cytoskeleton"/>
    <property type="evidence" value="ECO:0007669"/>
    <property type="project" value="TreeGrafter"/>
</dbReference>
<dbReference type="PROSITE" id="PS50297">
    <property type="entry name" value="ANK_REP_REGION"/>
    <property type="match status" value="1"/>
</dbReference>
<feature type="compositionally biased region" description="Pro residues" evidence="2">
    <location>
        <begin position="29"/>
        <end position="42"/>
    </location>
</feature>
<dbReference type="PANTHER" id="PTHR24168:SF23">
    <property type="entry name" value="KN MOTIF AND ANKYRIN REPEAT DOMAIN-CONTAINING PROTEIN 3"/>
    <property type="match status" value="1"/>
</dbReference>
<dbReference type="Pfam" id="PF13637">
    <property type="entry name" value="Ank_4"/>
    <property type="match status" value="1"/>
</dbReference>
<sequence>EEGRPAALPSPQGCAASEPPGKQASQPASPSPAPRLLPPPACKGPLRNPRVEKTLLETSRRLEQEQGHLLESGTLVPPGLAPTPSPVGVPSGGSGAGQAAPGCGRLSPSASGSLVLQEWFRVSSQKSSIPDTVANHLLAFAEVSPALLAHVVNLADSNGNTALHYSVSHSNFHIVQLLLDTGGWPRLRCLPLSPGTSRCSRSPCSSPSPQEVAPGLGQSRFPMKNSPQDARVRPRDAAGL</sequence>
<dbReference type="GO" id="GO:0030837">
    <property type="term" value="P:negative regulation of actin filament polymerization"/>
    <property type="evidence" value="ECO:0007669"/>
    <property type="project" value="InterPro"/>
</dbReference>
<evidence type="ECO:0000313" key="4">
    <source>
        <dbReference type="Proteomes" id="UP000694420"/>
    </source>
</evidence>
<dbReference type="AlphaFoldDB" id="A0A8C6ZNG6"/>
<feature type="repeat" description="ANK" evidence="1">
    <location>
        <begin position="158"/>
        <end position="182"/>
    </location>
</feature>
<organism evidence="3 4">
    <name type="scientific">Nothoprocta perdicaria</name>
    <name type="common">Chilean tinamou</name>
    <name type="synonym">Crypturus perdicarius</name>
    <dbReference type="NCBI Taxonomy" id="30464"/>
    <lineage>
        <taxon>Eukaryota</taxon>
        <taxon>Metazoa</taxon>
        <taxon>Chordata</taxon>
        <taxon>Craniata</taxon>
        <taxon>Vertebrata</taxon>
        <taxon>Euteleostomi</taxon>
        <taxon>Archelosauria</taxon>
        <taxon>Archosauria</taxon>
        <taxon>Dinosauria</taxon>
        <taxon>Saurischia</taxon>
        <taxon>Theropoda</taxon>
        <taxon>Coelurosauria</taxon>
        <taxon>Aves</taxon>
        <taxon>Palaeognathae</taxon>
        <taxon>Tinamiformes</taxon>
        <taxon>Tinamidae</taxon>
        <taxon>Nothoprocta</taxon>
    </lineage>
</organism>
<feature type="region of interest" description="Disordered" evidence="2">
    <location>
        <begin position="70"/>
        <end position="104"/>
    </location>
</feature>
<dbReference type="SUPFAM" id="SSF48403">
    <property type="entry name" value="Ankyrin repeat"/>
    <property type="match status" value="1"/>
</dbReference>
<dbReference type="Ensembl" id="ENSNPET00000015182.1">
    <property type="protein sequence ID" value="ENSNPEP00000014816.1"/>
    <property type="gene ID" value="ENSNPEG00000011071.1"/>
</dbReference>
<proteinExistence type="predicted"/>
<feature type="compositionally biased region" description="Basic and acidic residues" evidence="2">
    <location>
        <begin position="230"/>
        <end position="240"/>
    </location>
</feature>
<dbReference type="Gene3D" id="1.25.40.20">
    <property type="entry name" value="Ankyrin repeat-containing domain"/>
    <property type="match status" value="1"/>
</dbReference>